<keyword evidence="1" id="KW-0472">Membrane</keyword>
<organism evidence="2 3">
    <name type="scientific">Gemmata obscuriglobus</name>
    <dbReference type="NCBI Taxonomy" id="114"/>
    <lineage>
        <taxon>Bacteria</taxon>
        <taxon>Pseudomonadati</taxon>
        <taxon>Planctomycetota</taxon>
        <taxon>Planctomycetia</taxon>
        <taxon>Gemmatales</taxon>
        <taxon>Gemmataceae</taxon>
        <taxon>Gemmata</taxon>
    </lineage>
</organism>
<accession>A0A2Z3H470</accession>
<keyword evidence="1" id="KW-0812">Transmembrane</keyword>
<reference evidence="2 3" key="1">
    <citation type="submission" date="2018-01" db="EMBL/GenBank/DDBJ databases">
        <title>G. obscuriglobus.</title>
        <authorList>
            <person name="Franke J."/>
            <person name="Blomberg W."/>
            <person name="Selmecki A."/>
        </authorList>
    </citation>
    <scope>NUCLEOTIDE SEQUENCE [LARGE SCALE GENOMIC DNA]</scope>
    <source>
        <strain evidence="2 3">DSM 5831</strain>
    </source>
</reference>
<dbReference type="EMBL" id="CP025958">
    <property type="protein sequence ID" value="AWM39651.1"/>
    <property type="molecule type" value="Genomic_DNA"/>
</dbReference>
<feature type="transmembrane region" description="Helical" evidence="1">
    <location>
        <begin position="57"/>
        <end position="79"/>
    </location>
</feature>
<name>A0A2Z3H470_9BACT</name>
<protein>
    <submittedName>
        <fullName evidence="2">Uncharacterized protein</fullName>
    </submittedName>
</protein>
<dbReference type="RefSeq" id="WP_010052062.1">
    <property type="nucleotide sequence ID" value="NZ_CP025958.1"/>
</dbReference>
<proteinExistence type="predicted"/>
<feature type="transmembrane region" description="Helical" evidence="1">
    <location>
        <begin position="32"/>
        <end position="51"/>
    </location>
</feature>
<evidence type="ECO:0000256" key="1">
    <source>
        <dbReference type="SAM" id="Phobius"/>
    </source>
</evidence>
<evidence type="ECO:0000313" key="2">
    <source>
        <dbReference type="EMBL" id="AWM39651.1"/>
    </source>
</evidence>
<sequence>MPDVSRKNDAEVVREVTACIEAAIAKNRRQEWIVVGVLLALFTTGLSLLVYGAVSQIWALLASGGLVQVTIAFPVYRLIQLREDNMRLQILPQLMRLAETNEAKVLAAQLVRRLIEKV</sequence>
<gene>
    <name evidence="2" type="ORF">C1280_23390</name>
</gene>
<keyword evidence="1" id="KW-1133">Transmembrane helix</keyword>
<dbReference type="AlphaFoldDB" id="A0A2Z3H470"/>
<evidence type="ECO:0000313" key="3">
    <source>
        <dbReference type="Proteomes" id="UP000245802"/>
    </source>
</evidence>
<dbReference type="KEGG" id="gog:C1280_23390"/>
<keyword evidence="3" id="KW-1185">Reference proteome</keyword>
<dbReference type="Proteomes" id="UP000245802">
    <property type="component" value="Chromosome"/>
</dbReference>